<feature type="disulfide bond" evidence="2">
    <location>
        <begin position="528"/>
        <end position="540"/>
    </location>
</feature>
<protein>
    <submittedName>
        <fullName evidence="3">CORIN</fullName>
    </submittedName>
</protein>
<dbReference type="InterPro" id="IPR002172">
    <property type="entry name" value="LDrepeatLR_classA_rpt"/>
</dbReference>
<keyword evidence="4" id="KW-1185">Reference proteome</keyword>
<keyword evidence="1 2" id="KW-1015">Disulfide bond</keyword>
<dbReference type="PROSITE" id="PS50068">
    <property type="entry name" value="LDLRA_2"/>
    <property type="match status" value="4"/>
</dbReference>
<dbReference type="OrthoDB" id="9990982at2759"/>
<feature type="disulfide bond" evidence="2">
    <location>
        <begin position="373"/>
        <end position="385"/>
    </location>
</feature>
<feature type="disulfide bond" evidence="2">
    <location>
        <begin position="535"/>
        <end position="553"/>
    </location>
</feature>
<reference evidence="3" key="1">
    <citation type="submission" date="2020-06" db="EMBL/GenBank/DDBJ databases">
        <title>Draft genome of Bugula neritina, a colonial animal packing powerful symbionts and potential medicines.</title>
        <authorList>
            <person name="Rayko M."/>
        </authorList>
    </citation>
    <scope>NUCLEOTIDE SEQUENCE [LARGE SCALE GENOMIC DNA]</scope>
    <source>
        <strain evidence="3">Kwan_BN1</strain>
    </source>
</reference>
<feature type="disulfide bond" evidence="2">
    <location>
        <begin position="225"/>
        <end position="243"/>
    </location>
</feature>
<feature type="disulfide bond" evidence="2">
    <location>
        <begin position="237"/>
        <end position="252"/>
    </location>
</feature>
<dbReference type="CDD" id="cd00112">
    <property type="entry name" value="LDLa"/>
    <property type="match status" value="4"/>
</dbReference>
<dbReference type="PANTHER" id="PTHR46876">
    <property type="entry name" value="LOW-DENSITY LIPOPROTEIN RECEPTOR-RELATED PROTEIN 11"/>
    <property type="match status" value="1"/>
</dbReference>
<dbReference type="AlphaFoldDB" id="A0A7J7IUQ0"/>
<gene>
    <name evidence="3" type="ORF">EB796_024121</name>
</gene>
<proteinExistence type="predicted"/>
<dbReference type="EMBL" id="VXIV02003377">
    <property type="protein sequence ID" value="KAF6017570.1"/>
    <property type="molecule type" value="Genomic_DNA"/>
</dbReference>
<dbReference type="PANTHER" id="PTHR46876:SF1">
    <property type="entry name" value="LOW-DENSITY LIPOPROTEIN RECEPTOR-RELATED PROTEIN 11"/>
    <property type="match status" value="1"/>
</dbReference>
<dbReference type="Proteomes" id="UP000593567">
    <property type="component" value="Unassembled WGS sequence"/>
</dbReference>
<feature type="disulfide bond" evidence="2">
    <location>
        <begin position="82"/>
        <end position="97"/>
    </location>
</feature>
<feature type="disulfide bond" evidence="2">
    <location>
        <begin position="70"/>
        <end position="88"/>
    </location>
</feature>
<evidence type="ECO:0000313" key="3">
    <source>
        <dbReference type="EMBL" id="KAF6017570.1"/>
    </source>
</evidence>
<name>A0A7J7IUQ0_BUGNE</name>
<organism evidence="3 4">
    <name type="scientific">Bugula neritina</name>
    <name type="common">Brown bryozoan</name>
    <name type="synonym">Sertularia neritina</name>
    <dbReference type="NCBI Taxonomy" id="10212"/>
    <lineage>
        <taxon>Eukaryota</taxon>
        <taxon>Metazoa</taxon>
        <taxon>Spiralia</taxon>
        <taxon>Lophotrochozoa</taxon>
        <taxon>Bryozoa</taxon>
        <taxon>Gymnolaemata</taxon>
        <taxon>Cheilostomatida</taxon>
        <taxon>Flustrina</taxon>
        <taxon>Buguloidea</taxon>
        <taxon>Bugulidae</taxon>
        <taxon>Bugula</taxon>
    </lineage>
</organism>
<feature type="disulfide bond" evidence="2">
    <location>
        <begin position="380"/>
        <end position="398"/>
    </location>
</feature>
<feature type="disulfide bond" evidence="2">
    <location>
        <begin position="63"/>
        <end position="75"/>
    </location>
</feature>
<dbReference type="Pfam" id="PF00057">
    <property type="entry name" value="Ldl_recept_a"/>
    <property type="match status" value="4"/>
</dbReference>
<dbReference type="Gene3D" id="4.10.400.10">
    <property type="entry name" value="Low-density Lipoprotein Receptor"/>
    <property type="match status" value="3"/>
</dbReference>
<dbReference type="PROSITE" id="PS01209">
    <property type="entry name" value="LDLRA_1"/>
    <property type="match status" value="2"/>
</dbReference>
<evidence type="ECO:0000256" key="1">
    <source>
        <dbReference type="ARBA" id="ARBA00023157"/>
    </source>
</evidence>
<feature type="disulfide bond" evidence="2">
    <location>
        <begin position="218"/>
        <end position="230"/>
    </location>
</feature>
<accession>A0A7J7IUQ0</accession>
<sequence length="683" mass="76490">MGVCNMMFPRCLQGFELQLCRNTCLDGVRYSCNGEGRDYLESLCMKLPDEECLPAIESPVQPCGEHEFSCGDGQCIPGLGVCNNKYECLSGADEEECDVKCSAEVPAECAEFIPYTTYPNKLFNLTTEDEYGNFSASIEFILRNNCTDVDEYWATWGVCNMMFPRCLQGFELQLCRNTCLDGVRYSCNGEGRDYLESLCMKLPDEECLPAIESPVQPCGEHEFSCGDGQCIPGLGVCNNKYECLSGADEKECDVKCSAEVPAECAEFIPYTTYPNKLFNLTTEDEYGNFSASIEFILRNNCTDVDEYWATWGVCNMMFPRCLQGFELQLCRNTCLDGVRYSCNGEGRDYLESLCMKLPDEECLPAIESPVPHCADHEFYCGDGQCIPDVKLCDGVFDCCDFSDESQCSTVCSDNVLQECSPFVSYTTHPNTMFGLNSTDEYETFAASIKTVLQNNCSGFDYSHSARGVCLMMYPLCLLGHEVPLCRHVCLDGVRGICHGEGRDYLESLCMKLPEQDCLPVIDSPAHYCGDHEFSCGDGQCIETLAVCDYKFDCLNGQDEVNCLEVCNNNIPFECSDVIPYSSHSNQLFNLNNSMQYANFSSSIQVAFSNCSVDPYLLRWGVCNILYPRCLLDFELYLCRSTCLDFVNVSCNGTSTGYLQDICMQLPDKDCISEPIEYDYFLIP</sequence>
<comment type="caution">
    <text evidence="3">The sequence shown here is derived from an EMBL/GenBank/DDBJ whole genome shotgun (WGS) entry which is preliminary data.</text>
</comment>
<evidence type="ECO:0000256" key="2">
    <source>
        <dbReference type="PROSITE-ProRule" id="PRU00124"/>
    </source>
</evidence>
<dbReference type="SMART" id="SM00192">
    <property type="entry name" value="LDLa"/>
    <property type="match status" value="4"/>
</dbReference>
<feature type="disulfide bond" evidence="2">
    <location>
        <begin position="547"/>
        <end position="562"/>
    </location>
</feature>
<dbReference type="Gene3D" id="2.40.128.620">
    <property type="match status" value="1"/>
</dbReference>
<feature type="disulfide bond" evidence="2">
    <location>
        <begin position="392"/>
        <end position="407"/>
    </location>
</feature>
<evidence type="ECO:0000313" key="4">
    <source>
        <dbReference type="Proteomes" id="UP000593567"/>
    </source>
</evidence>
<dbReference type="PRINTS" id="PR00261">
    <property type="entry name" value="LDLRECEPTOR"/>
</dbReference>
<dbReference type="InterPro" id="IPR036055">
    <property type="entry name" value="LDL_receptor-like_sf"/>
</dbReference>
<dbReference type="SUPFAM" id="SSF57424">
    <property type="entry name" value="LDL receptor-like module"/>
    <property type="match status" value="4"/>
</dbReference>
<dbReference type="InterPro" id="IPR023415">
    <property type="entry name" value="LDLR_class-A_CS"/>
</dbReference>